<dbReference type="PANTHER" id="PTHR34979:SF1">
    <property type="entry name" value="INNER MEMBRANE PROTEIN YGAZ"/>
    <property type="match status" value="1"/>
</dbReference>
<dbReference type="EMBL" id="CAFBOL010000009">
    <property type="protein sequence ID" value="CAB4977415.1"/>
    <property type="molecule type" value="Genomic_DNA"/>
</dbReference>
<evidence type="ECO:0000256" key="2">
    <source>
        <dbReference type="ARBA" id="ARBA00010735"/>
    </source>
</evidence>
<protein>
    <submittedName>
        <fullName evidence="12">Unannotated protein</fullName>
    </submittedName>
</protein>
<evidence type="ECO:0000256" key="8">
    <source>
        <dbReference type="SAM" id="Phobius"/>
    </source>
</evidence>
<sequence>MRPSTRLLPAIEKAAFREGTRVMTPFSIAIGVWGLVTGVAMVNAGLSIPGALLMTFTVFAGSAQLAVLPLLATGTPLLIVWATALLVNLRFVIFSAASRRSFVALPWQQRLIAGYLNGDVGFALFSHRFRGAKEHGTPEQYGFFYGTATLNWLSWQTSSVAGILLGGLAPTDWGLELAAYLALLTVLIPMVRTFPAISGVLVTTVLAIVTVGMPMRLGLLIAVLAGVAVAVTGETLKARRAS</sequence>
<evidence type="ECO:0000256" key="7">
    <source>
        <dbReference type="ARBA" id="ARBA00023136"/>
    </source>
</evidence>
<evidence type="ECO:0000313" key="12">
    <source>
        <dbReference type="EMBL" id="CAB4848376.1"/>
    </source>
</evidence>
<comment type="subcellular location">
    <subcellularLocation>
        <location evidence="1">Cell membrane</location>
        <topology evidence="1">Multi-pass membrane protein</topology>
    </subcellularLocation>
</comment>
<dbReference type="Pfam" id="PF03591">
    <property type="entry name" value="AzlC"/>
    <property type="match status" value="1"/>
</dbReference>
<keyword evidence="5 8" id="KW-0812">Transmembrane</keyword>
<dbReference type="EMBL" id="CAFBIY010000026">
    <property type="protein sequence ID" value="CAB4848376.1"/>
    <property type="molecule type" value="Genomic_DNA"/>
</dbReference>
<evidence type="ECO:0000313" key="9">
    <source>
        <dbReference type="EMBL" id="CAB4362735.1"/>
    </source>
</evidence>
<feature type="transmembrane region" description="Helical" evidence="8">
    <location>
        <begin position="78"/>
        <end position="97"/>
    </location>
</feature>
<accession>A0A6J7BRL0</accession>
<feature type="transmembrane region" description="Helical" evidence="8">
    <location>
        <begin position="217"/>
        <end position="236"/>
    </location>
</feature>
<dbReference type="InterPro" id="IPR011606">
    <property type="entry name" value="Brnchd-chn_aa_trnsp_permease"/>
</dbReference>
<proteinExistence type="inferred from homology"/>
<evidence type="ECO:0000256" key="4">
    <source>
        <dbReference type="ARBA" id="ARBA00022475"/>
    </source>
</evidence>
<evidence type="ECO:0000313" key="13">
    <source>
        <dbReference type="EMBL" id="CAB4912268.1"/>
    </source>
</evidence>
<comment type="similarity">
    <text evidence="2">Belongs to the AzlC family.</text>
</comment>
<gene>
    <name evidence="10" type="ORF">UFOPK2656_00518</name>
    <name evidence="11" type="ORF">UFOPK3099_01241</name>
    <name evidence="12" type="ORF">UFOPK3267_00685</name>
    <name evidence="13" type="ORF">UFOPK3651_00286</name>
    <name evidence="14" type="ORF">UFOPK3931_00584</name>
    <name evidence="9" type="ORF">UFOPK4189_00515</name>
</gene>
<feature type="transmembrane region" description="Helical" evidence="8">
    <location>
        <begin position="21"/>
        <end position="42"/>
    </location>
</feature>
<dbReference type="AlphaFoldDB" id="A0A6J7BRL0"/>
<dbReference type="PANTHER" id="PTHR34979">
    <property type="entry name" value="INNER MEMBRANE PROTEIN YGAZ"/>
    <property type="match status" value="1"/>
</dbReference>
<evidence type="ECO:0000313" key="14">
    <source>
        <dbReference type="EMBL" id="CAB4977415.1"/>
    </source>
</evidence>
<dbReference type="EMBL" id="CAFAAV010000082">
    <property type="protein sequence ID" value="CAB4818438.1"/>
    <property type="molecule type" value="Genomic_DNA"/>
</dbReference>
<keyword evidence="3" id="KW-0813">Transport</keyword>
<name>A0A6J7BRL0_9ZZZZ</name>
<keyword evidence="7 8" id="KW-0472">Membrane</keyword>
<evidence type="ECO:0000256" key="1">
    <source>
        <dbReference type="ARBA" id="ARBA00004651"/>
    </source>
</evidence>
<reference evidence="12" key="1">
    <citation type="submission" date="2020-05" db="EMBL/GenBank/DDBJ databases">
        <authorList>
            <person name="Chiriac C."/>
            <person name="Salcher M."/>
            <person name="Ghai R."/>
            <person name="Kavagutti S V."/>
        </authorList>
    </citation>
    <scope>NUCLEOTIDE SEQUENCE</scope>
</reference>
<dbReference type="GO" id="GO:0005886">
    <property type="term" value="C:plasma membrane"/>
    <property type="evidence" value="ECO:0007669"/>
    <property type="project" value="UniProtKB-SubCell"/>
</dbReference>
<evidence type="ECO:0000256" key="6">
    <source>
        <dbReference type="ARBA" id="ARBA00022989"/>
    </source>
</evidence>
<dbReference type="GO" id="GO:1903785">
    <property type="term" value="P:L-valine transmembrane transport"/>
    <property type="evidence" value="ECO:0007669"/>
    <property type="project" value="TreeGrafter"/>
</dbReference>
<feature type="transmembrane region" description="Helical" evidence="8">
    <location>
        <begin position="152"/>
        <end position="169"/>
    </location>
</feature>
<dbReference type="EMBL" id="CAFBMT010000001">
    <property type="protein sequence ID" value="CAB4912268.1"/>
    <property type="molecule type" value="Genomic_DNA"/>
</dbReference>
<evidence type="ECO:0000313" key="10">
    <source>
        <dbReference type="EMBL" id="CAB4708609.1"/>
    </source>
</evidence>
<feature type="transmembrane region" description="Helical" evidence="8">
    <location>
        <begin position="181"/>
        <end position="211"/>
    </location>
</feature>
<evidence type="ECO:0000256" key="5">
    <source>
        <dbReference type="ARBA" id="ARBA00022692"/>
    </source>
</evidence>
<dbReference type="EMBL" id="CAESGF010000002">
    <property type="protein sequence ID" value="CAB4362735.1"/>
    <property type="molecule type" value="Genomic_DNA"/>
</dbReference>
<dbReference type="EMBL" id="CAEZYF010000002">
    <property type="protein sequence ID" value="CAB4708609.1"/>
    <property type="molecule type" value="Genomic_DNA"/>
</dbReference>
<evidence type="ECO:0000313" key="11">
    <source>
        <dbReference type="EMBL" id="CAB4818438.1"/>
    </source>
</evidence>
<keyword evidence="4" id="KW-1003">Cell membrane</keyword>
<evidence type="ECO:0000256" key="3">
    <source>
        <dbReference type="ARBA" id="ARBA00022448"/>
    </source>
</evidence>
<organism evidence="12">
    <name type="scientific">freshwater metagenome</name>
    <dbReference type="NCBI Taxonomy" id="449393"/>
    <lineage>
        <taxon>unclassified sequences</taxon>
        <taxon>metagenomes</taxon>
        <taxon>ecological metagenomes</taxon>
    </lineage>
</organism>
<keyword evidence="6 8" id="KW-1133">Transmembrane helix</keyword>